<evidence type="ECO:0000259" key="3">
    <source>
        <dbReference type="PROSITE" id="PS51762"/>
    </source>
</evidence>
<dbReference type="InterPro" id="IPR013320">
    <property type="entry name" value="ConA-like_dom_sf"/>
</dbReference>
<feature type="domain" description="GH16" evidence="3">
    <location>
        <begin position="135"/>
        <end position="408"/>
    </location>
</feature>
<comment type="similarity">
    <text evidence="1">Belongs to the glycosyl hydrolase 16 family.</text>
</comment>
<dbReference type="CDD" id="cd00413">
    <property type="entry name" value="Glyco_hydrolase_16"/>
    <property type="match status" value="1"/>
</dbReference>
<dbReference type="EMBL" id="BAAAQQ010000014">
    <property type="protein sequence ID" value="GAA2134111.1"/>
    <property type="molecule type" value="Genomic_DNA"/>
</dbReference>
<dbReference type="RefSeq" id="WP_344305653.1">
    <property type="nucleotide sequence ID" value="NZ_BAAAQQ010000014.1"/>
</dbReference>
<comment type="caution">
    <text evidence="4">The sequence shown here is derived from an EMBL/GenBank/DDBJ whole genome shotgun (WGS) entry which is preliminary data.</text>
</comment>
<sequence length="408" mass="43658">MPSNPNRRYRAAAALSAVSLTVTGALAGAMTTSAEAGVDAAASTSSSTSAAAAKQKTSLTVLPPISQFGKKPAAAKKAKTVVTATFTPAKKGRPVSLYVKSGGWKKVATTKTTQFGIADFTIPTKKGATYKATAASYRGLPAITAKPAKNTWKSADFTDEFGGSALSAEWAQRQPFYNPAGLRNCAKGDPSASVVSGGTLRLSVLLDPARTAEKCAAKKADGSTLGSFAYRLNGHISTDGNHDFKFGVAAARIKFQKEKGGHTSFWLQPTSYNPDATSAKTDGAEVDIIEWFGQGGRQSGLTSFIYEPTPKGPKKTGGFLKQQDRFLANKKDAWYKNYHVFSVEWTPKHYVFRIDSKVSAVITNGISHVPQYPILSLLSSDYELANAPGDAKSLPQHSYVDWMQIWEY</sequence>
<proteinExistence type="inferred from homology"/>
<dbReference type="SUPFAM" id="SSF49899">
    <property type="entry name" value="Concanavalin A-like lectins/glucanases"/>
    <property type="match status" value="1"/>
</dbReference>
<dbReference type="Gene3D" id="2.60.120.200">
    <property type="match status" value="1"/>
</dbReference>
<keyword evidence="2" id="KW-0732">Signal</keyword>
<name>A0ABP5KRV9_9ACTN</name>
<feature type="chain" id="PRO_5047515581" description="GH16 domain-containing protein" evidence="2">
    <location>
        <begin position="28"/>
        <end position="408"/>
    </location>
</feature>
<dbReference type="Pfam" id="PF00722">
    <property type="entry name" value="Glyco_hydro_16"/>
    <property type="match status" value="1"/>
</dbReference>
<dbReference type="PANTHER" id="PTHR10963">
    <property type="entry name" value="GLYCOSYL HYDROLASE-RELATED"/>
    <property type="match status" value="1"/>
</dbReference>
<dbReference type="Proteomes" id="UP001500575">
    <property type="component" value="Unassembled WGS sequence"/>
</dbReference>
<evidence type="ECO:0000256" key="1">
    <source>
        <dbReference type="ARBA" id="ARBA00006865"/>
    </source>
</evidence>
<dbReference type="InterPro" id="IPR000757">
    <property type="entry name" value="Beta-glucanase-like"/>
</dbReference>
<evidence type="ECO:0000256" key="2">
    <source>
        <dbReference type="SAM" id="SignalP"/>
    </source>
</evidence>
<reference evidence="5" key="1">
    <citation type="journal article" date="2019" name="Int. J. Syst. Evol. Microbiol.">
        <title>The Global Catalogue of Microorganisms (GCM) 10K type strain sequencing project: providing services to taxonomists for standard genome sequencing and annotation.</title>
        <authorList>
            <consortium name="The Broad Institute Genomics Platform"/>
            <consortium name="The Broad Institute Genome Sequencing Center for Infectious Disease"/>
            <person name="Wu L."/>
            <person name="Ma J."/>
        </authorList>
    </citation>
    <scope>NUCLEOTIDE SEQUENCE [LARGE SCALE GENOMIC DNA]</scope>
    <source>
        <strain evidence="5">JCM 16021</strain>
    </source>
</reference>
<evidence type="ECO:0000313" key="4">
    <source>
        <dbReference type="EMBL" id="GAA2134111.1"/>
    </source>
</evidence>
<keyword evidence="5" id="KW-1185">Reference proteome</keyword>
<dbReference type="InterPro" id="IPR050546">
    <property type="entry name" value="Glycosyl_Hydrlase_16"/>
</dbReference>
<gene>
    <name evidence="4" type="ORF">GCM10009843_40250</name>
</gene>
<dbReference type="PANTHER" id="PTHR10963:SF55">
    <property type="entry name" value="GLYCOSIDE HYDROLASE FAMILY 16 PROTEIN"/>
    <property type="match status" value="1"/>
</dbReference>
<feature type="signal peptide" evidence="2">
    <location>
        <begin position="1"/>
        <end position="27"/>
    </location>
</feature>
<evidence type="ECO:0000313" key="5">
    <source>
        <dbReference type="Proteomes" id="UP001500575"/>
    </source>
</evidence>
<accession>A0ABP5KRV9</accession>
<dbReference type="PROSITE" id="PS51762">
    <property type="entry name" value="GH16_2"/>
    <property type="match status" value="1"/>
</dbReference>
<protein>
    <recommendedName>
        <fullName evidence="3">GH16 domain-containing protein</fullName>
    </recommendedName>
</protein>
<organism evidence="4 5">
    <name type="scientific">Nocardioides bigeumensis</name>
    <dbReference type="NCBI Taxonomy" id="433657"/>
    <lineage>
        <taxon>Bacteria</taxon>
        <taxon>Bacillati</taxon>
        <taxon>Actinomycetota</taxon>
        <taxon>Actinomycetes</taxon>
        <taxon>Propionibacteriales</taxon>
        <taxon>Nocardioidaceae</taxon>
        <taxon>Nocardioides</taxon>
    </lineage>
</organism>